<dbReference type="InterPro" id="IPR007219">
    <property type="entry name" value="XnlR_reg_dom"/>
</dbReference>
<dbReference type="SMART" id="SM00906">
    <property type="entry name" value="Fungal_trans"/>
    <property type="match status" value="1"/>
</dbReference>
<evidence type="ECO:0000256" key="1">
    <source>
        <dbReference type="ARBA" id="ARBA00022723"/>
    </source>
</evidence>
<evidence type="ECO:0000259" key="4">
    <source>
        <dbReference type="PROSITE" id="PS50048"/>
    </source>
</evidence>
<dbReference type="EMBL" id="KB908703">
    <property type="protein sequence ID" value="EOA84906.1"/>
    <property type="molecule type" value="Genomic_DNA"/>
</dbReference>
<feature type="region of interest" description="Disordered" evidence="3">
    <location>
        <begin position="857"/>
        <end position="882"/>
    </location>
</feature>
<dbReference type="PROSITE" id="PS00463">
    <property type="entry name" value="ZN2_CY6_FUNGAL_1"/>
    <property type="match status" value="1"/>
</dbReference>
<reference evidence="5 6" key="1">
    <citation type="journal article" date="2012" name="PLoS Pathog.">
        <title>Diverse lifestyles and strategies of plant pathogenesis encoded in the genomes of eighteen Dothideomycetes fungi.</title>
        <authorList>
            <person name="Ohm R.A."/>
            <person name="Feau N."/>
            <person name="Henrissat B."/>
            <person name="Schoch C.L."/>
            <person name="Horwitz B.A."/>
            <person name="Barry K.W."/>
            <person name="Condon B.J."/>
            <person name="Copeland A.C."/>
            <person name="Dhillon B."/>
            <person name="Glaser F."/>
            <person name="Hesse C.N."/>
            <person name="Kosti I."/>
            <person name="LaButti K."/>
            <person name="Lindquist E.A."/>
            <person name="Lucas S."/>
            <person name="Salamov A.A."/>
            <person name="Bradshaw R.E."/>
            <person name="Ciuffetti L."/>
            <person name="Hamelin R.C."/>
            <person name="Kema G.H.J."/>
            <person name="Lawrence C."/>
            <person name="Scott J.A."/>
            <person name="Spatafora J.W."/>
            <person name="Turgeon B.G."/>
            <person name="de Wit P.J.G.M."/>
            <person name="Zhong S."/>
            <person name="Goodwin S.B."/>
            <person name="Grigoriev I.V."/>
        </authorList>
    </citation>
    <scope>NUCLEOTIDE SEQUENCE [LARGE SCALE GENOMIC DNA]</scope>
    <source>
        <strain evidence="6">28A</strain>
    </source>
</reference>
<feature type="compositionally biased region" description="Polar residues" evidence="3">
    <location>
        <begin position="199"/>
        <end position="214"/>
    </location>
</feature>
<keyword evidence="1" id="KW-0479">Metal-binding</keyword>
<dbReference type="SUPFAM" id="SSF57701">
    <property type="entry name" value="Zn2/Cys6 DNA-binding domain"/>
    <property type="match status" value="1"/>
</dbReference>
<dbReference type="PANTHER" id="PTHR47654:SF5">
    <property type="entry name" value="TRANSCRIPTION FACTOR DOMAIN-CONTAINING PROTEIN"/>
    <property type="match status" value="1"/>
</dbReference>
<dbReference type="GO" id="GO:0000981">
    <property type="term" value="F:DNA-binding transcription factor activity, RNA polymerase II-specific"/>
    <property type="evidence" value="ECO:0007669"/>
    <property type="project" value="InterPro"/>
</dbReference>
<dbReference type="Pfam" id="PF04082">
    <property type="entry name" value="Fungal_trans"/>
    <property type="match status" value="1"/>
</dbReference>
<dbReference type="Pfam" id="PF00172">
    <property type="entry name" value="Zn_clus"/>
    <property type="match status" value="1"/>
</dbReference>
<keyword evidence="2" id="KW-0539">Nucleus</keyword>
<protein>
    <recommendedName>
        <fullName evidence="4">Zn(2)-C6 fungal-type domain-containing protein</fullName>
    </recommendedName>
</protein>
<dbReference type="Gene3D" id="4.10.240.10">
    <property type="entry name" value="Zn(2)-C6 fungal-type DNA-binding domain"/>
    <property type="match status" value="1"/>
</dbReference>
<dbReference type="GO" id="GO:0006351">
    <property type="term" value="P:DNA-templated transcription"/>
    <property type="evidence" value="ECO:0007669"/>
    <property type="project" value="InterPro"/>
</dbReference>
<feature type="region of interest" description="Disordered" evidence="3">
    <location>
        <begin position="199"/>
        <end position="249"/>
    </location>
</feature>
<evidence type="ECO:0000256" key="2">
    <source>
        <dbReference type="ARBA" id="ARBA00023242"/>
    </source>
</evidence>
<feature type="compositionally biased region" description="Basic and acidic residues" evidence="3">
    <location>
        <begin position="26"/>
        <end position="35"/>
    </location>
</feature>
<feature type="compositionally biased region" description="Polar residues" evidence="3">
    <location>
        <begin position="743"/>
        <end position="757"/>
    </location>
</feature>
<accession>R0IIY4</accession>
<reference evidence="5 6" key="2">
    <citation type="journal article" date="2013" name="PLoS Genet.">
        <title>Comparative genome structure, secondary metabolite, and effector coding capacity across Cochliobolus pathogens.</title>
        <authorList>
            <person name="Condon B.J."/>
            <person name="Leng Y."/>
            <person name="Wu D."/>
            <person name="Bushley K.E."/>
            <person name="Ohm R.A."/>
            <person name="Otillar R."/>
            <person name="Martin J."/>
            <person name="Schackwitz W."/>
            <person name="Grimwood J."/>
            <person name="MohdZainudin N."/>
            <person name="Xue C."/>
            <person name="Wang R."/>
            <person name="Manning V.A."/>
            <person name="Dhillon B."/>
            <person name="Tu Z.J."/>
            <person name="Steffenson B.J."/>
            <person name="Salamov A."/>
            <person name="Sun H."/>
            <person name="Lowry S."/>
            <person name="LaButti K."/>
            <person name="Han J."/>
            <person name="Copeland A."/>
            <person name="Lindquist E."/>
            <person name="Barry K."/>
            <person name="Schmutz J."/>
            <person name="Baker S.E."/>
            <person name="Ciuffetti L.M."/>
            <person name="Grigoriev I.V."/>
            <person name="Zhong S."/>
            <person name="Turgeon B.G."/>
        </authorList>
    </citation>
    <scope>NUCLEOTIDE SEQUENCE [LARGE SCALE GENOMIC DNA]</scope>
    <source>
        <strain evidence="6">28A</strain>
    </source>
</reference>
<organism evidence="5 6">
    <name type="scientific">Exserohilum turcicum (strain 28A)</name>
    <name type="common">Northern leaf blight fungus</name>
    <name type="synonym">Setosphaeria turcica</name>
    <dbReference type="NCBI Taxonomy" id="671987"/>
    <lineage>
        <taxon>Eukaryota</taxon>
        <taxon>Fungi</taxon>
        <taxon>Dikarya</taxon>
        <taxon>Ascomycota</taxon>
        <taxon>Pezizomycotina</taxon>
        <taxon>Dothideomycetes</taxon>
        <taxon>Pleosporomycetidae</taxon>
        <taxon>Pleosporales</taxon>
        <taxon>Pleosporineae</taxon>
        <taxon>Pleosporaceae</taxon>
        <taxon>Exserohilum</taxon>
    </lineage>
</organism>
<dbReference type="PANTHER" id="PTHR47654">
    <property type="entry name" value="ZN(II)2CYS6 TRANSCRIPTION FACTOR (EUROFUNG)-RELATED"/>
    <property type="match status" value="1"/>
</dbReference>
<dbReference type="GO" id="GO:0003677">
    <property type="term" value="F:DNA binding"/>
    <property type="evidence" value="ECO:0007669"/>
    <property type="project" value="InterPro"/>
</dbReference>
<feature type="compositionally biased region" description="Low complexity" evidence="3">
    <location>
        <begin position="487"/>
        <end position="502"/>
    </location>
</feature>
<dbReference type="InterPro" id="IPR036864">
    <property type="entry name" value="Zn2-C6_fun-type_DNA-bd_sf"/>
</dbReference>
<sequence length="882" mass="100129">MQGSTSQPFIYGQGGKVAIPKLPPRPGKEKQEKVVEKEERVARACKACRKRKVRCSGDLPRCANCERGNLACFYDPARRDRLGEAMRLNQDLVSVLRALEGRVNDADKKMINQVLHNIDDELVSVGSVQSLKQLGKRPREQSSGEKEPQNSDHGEAFVTASVGSNEDLDFLDEDLMRNREARETGYIGQNSEIQWLRSVQRQAERGNTGSSSQPYGPPGASSGAVNERVEALHERRRNNKQGSMQHTTDATFYLDSEDIEIDIAVDPYEMPDPEVAENLFNCYLDTVHSTFPLMPANFEIQFRRYIQSAKHQSPYEIPQKWRVTVNLLFAIGAKYSQLIGAQWRGDERDHLIYMTRAMHLLRLKDPIVFIAAPTMDRVQATGTLAFYFLAIGHVSRAWIMIGLSLRLALALGLHLRNENPALDEDKKEPLARTWWCLHAIECLVSSITGRPPVIGNEDCTVPLPKSIPGSSTRDNNASRKVSRNRTSHSSPQMSMSSTSSQSGKSATDGSIYFITYTNLNLISQKVLLGLYSPRTAVQSWEHIQTRIKGLLNELEEWSKTALPSEGLRFTSPTQKSEIDREHFLLNIYYWSTKILITRPCLCRIERRIESESSRSVDFNKKIAELCVYAARQIVALFPKQPDMYFIYSQGPWWDVVHIIMQSMAVLLLEMAYEGQELKEEKADILACIKKMMSWLRAMRVNDPVASRAHDVVYKILNTCAPGLRDQVKELMTDDHDQPPQPWPTQHFQNPTIPSSQQEYWDPSINTGYSEPVTQTFPSQLLDDQFPNPMYSYPNPEDQSMAFGFGNPFMTTSDQGPPIVDMQNLWWQTVPSDNMGLDPSDMLISQQQQMHHQIHQDMQQHDMQHGYWAEPPGGDDSLEHPPG</sequence>
<name>R0IIY4_EXST2</name>
<dbReference type="PROSITE" id="PS50048">
    <property type="entry name" value="ZN2_CY6_FUNGAL_2"/>
    <property type="match status" value="1"/>
</dbReference>
<evidence type="ECO:0000313" key="5">
    <source>
        <dbReference type="EMBL" id="EOA84906.1"/>
    </source>
</evidence>
<keyword evidence="6" id="KW-1185">Reference proteome</keyword>
<dbReference type="Proteomes" id="UP000016935">
    <property type="component" value="Unassembled WGS sequence"/>
</dbReference>
<feature type="domain" description="Zn(2)-C6 fungal-type" evidence="4">
    <location>
        <begin position="44"/>
        <end position="74"/>
    </location>
</feature>
<feature type="region of interest" description="Disordered" evidence="3">
    <location>
        <begin position="130"/>
        <end position="155"/>
    </location>
</feature>
<evidence type="ECO:0000313" key="6">
    <source>
        <dbReference type="Proteomes" id="UP000016935"/>
    </source>
</evidence>
<dbReference type="GeneID" id="19403631"/>
<dbReference type="RefSeq" id="XP_008027009.1">
    <property type="nucleotide sequence ID" value="XM_008028818.1"/>
</dbReference>
<dbReference type="SMART" id="SM00066">
    <property type="entry name" value="GAL4"/>
    <property type="match status" value="1"/>
</dbReference>
<feature type="region of interest" description="Disordered" evidence="3">
    <location>
        <begin position="464"/>
        <end position="505"/>
    </location>
</feature>
<feature type="compositionally biased region" description="Basic and acidic residues" evidence="3">
    <location>
        <begin position="137"/>
        <end position="155"/>
    </location>
</feature>
<dbReference type="AlphaFoldDB" id="R0IIY4"/>
<feature type="compositionally biased region" description="Polar residues" evidence="3">
    <location>
        <begin position="240"/>
        <end position="249"/>
    </location>
</feature>
<dbReference type="CDD" id="cd12148">
    <property type="entry name" value="fungal_TF_MHR"/>
    <property type="match status" value="1"/>
</dbReference>
<dbReference type="CDD" id="cd00067">
    <property type="entry name" value="GAL4"/>
    <property type="match status" value="1"/>
</dbReference>
<dbReference type="InterPro" id="IPR001138">
    <property type="entry name" value="Zn2Cys6_DnaBD"/>
</dbReference>
<feature type="region of interest" description="Disordered" evidence="3">
    <location>
        <begin position="1"/>
        <end position="35"/>
    </location>
</feature>
<dbReference type="HOGENOM" id="CLU_011910_0_0_1"/>
<proteinExistence type="predicted"/>
<dbReference type="eggNOG" id="ENOG502RZ6G">
    <property type="taxonomic scope" value="Eukaryota"/>
</dbReference>
<dbReference type="GO" id="GO:0008270">
    <property type="term" value="F:zinc ion binding"/>
    <property type="evidence" value="ECO:0007669"/>
    <property type="project" value="InterPro"/>
</dbReference>
<dbReference type="InterPro" id="IPR053230">
    <property type="entry name" value="Trans_reg_galc"/>
</dbReference>
<feature type="region of interest" description="Disordered" evidence="3">
    <location>
        <begin position="733"/>
        <end position="757"/>
    </location>
</feature>
<evidence type="ECO:0000256" key="3">
    <source>
        <dbReference type="SAM" id="MobiDB-lite"/>
    </source>
</evidence>
<gene>
    <name evidence="5" type="ORF">SETTUDRAFT_32146</name>
</gene>
<dbReference type="OrthoDB" id="5296287at2759"/>
<feature type="compositionally biased region" description="Polar residues" evidence="3">
    <location>
        <begin position="468"/>
        <end position="479"/>
    </location>
</feature>